<dbReference type="Pfam" id="PF03171">
    <property type="entry name" value="2OG-FeII_Oxy"/>
    <property type="match status" value="1"/>
</dbReference>
<feature type="compositionally biased region" description="Polar residues" evidence="1">
    <location>
        <begin position="1"/>
        <end position="17"/>
    </location>
</feature>
<evidence type="ECO:0000259" key="2">
    <source>
        <dbReference type="Pfam" id="PF03171"/>
    </source>
</evidence>
<feature type="region of interest" description="Disordered" evidence="1">
    <location>
        <begin position="1"/>
        <end position="49"/>
    </location>
</feature>
<organism evidence="3 4">
    <name type="scientific">Amborella trichopoda</name>
    <dbReference type="NCBI Taxonomy" id="13333"/>
    <lineage>
        <taxon>Eukaryota</taxon>
        <taxon>Viridiplantae</taxon>
        <taxon>Streptophyta</taxon>
        <taxon>Embryophyta</taxon>
        <taxon>Tracheophyta</taxon>
        <taxon>Spermatophyta</taxon>
        <taxon>Magnoliopsida</taxon>
        <taxon>Amborellales</taxon>
        <taxon>Amborellaceae</taxon>
        <taxon>Amborella</taxon>
    </lineage>
</organism>
<dbReference type="InterPro" id="IPR027443">
    <property type="entry name" value="IPNS-like_sf"/>
</dbReference>
<gene>
    <name evidence="3" type="ORF">AMTR_s00148p00098190</name>
</gene>
<reference evidence="4" key="1">
    <citation type="journal article" date="2013" name="Science">
        <title>The Amborella genome and the evolution of flowering plants.</title>
        <authorList>
            <consortium name="Amborella Genome Project"/>
        </authorList>
    </citation>
    <scope>NUCLEOTIDE SEQUENCE [LARGE SCALE GENOMIC DNA]</scope>
</reference>
<keyword evidence="4" id="KW-1185">Reference proteome</keyword>
<feature type="domain" description="Isopenicillin N synthase-like Fe(2+) 2OG dioxygenase" evidence="2">
    <location>
        <begin position="56"/>
        <end position="117"/>
    </location>
</feature>
<dbReference type="Gene3D" id="2.60.120.330">
    <property type="entry name" value="B-lactam Antibiotic, Isopenicillin N Synthase, Chain"/>
    <property type="match status" value="1"/>
</dbReference>
<dbReference type="InterPro" id="IPR044861">
    <property type="entry name" value="IPNS-like_FE2OG_OXY"/>
</dbReference>
<protein>
    <recommendedName>
        <fullName evidence="2">Isopenicillin N synthase-like Fe(2+) 2OG dioxygenase domain-containing protein</fullName>
    </recommendedName>
</protein>
<dbReference type="Proteomes" id="UP000017836">
    <property type="component" value="Unassembled WGS sequence"/>
</dbReference>
<dbReference type="AlphaFoldDB" id="W1PL55"/>
<evidence type="ECO:0000256" key="1">
    <source>
        <dbReference type="SAM" id="MobiDB-lite"/>
    </source>
</evidence>
<name>W1PL55_AMBTC</name>
<dbReference type="KEGG" id="atr:18995836"/>
<dbReference type="Gramene" id="ERN08411">
    <property type="protein sequence ID" value="ERN08411"/>
    <property type="gene ID" value="AMTR_s00148p00098190"/>
</dbReference>
<proteinExistence type="predicted"/>
<dbReference type="OrthoDB" id="288590at2759"/>
<evidence type="ECO:0000313" key="3">
    <source>
        <dbReference type="EMBL" id="ERN08411.1"/>
    </source>
</evidence>
<accession>W1PL55</accession>
<dbReference type="EMBL" id="KI393463">
    <property type="protein sequence ID" value="ERN08411.1"/>
    <property type="molecule type" value="Genomic_DNA"/>
</dbReference>
<sequence>MLITDNKSSSATNTHPAQDSDGGVRASHGSNHRRNLSSHSPPLPEGAEMSQYLAESEASLTIHKEGKWVDVETPSGALLVNLGAMIQAMSNDEYKSALYLGLLNEETDRLSLWYFFDEATISSLNYKLEQQKRVGSS</sequence>
<dbReference type="SUPFAM" id="SSF51197">
    <property type="entry name" value="Clavaminate synthase-like"/>
    <property type="match status" value="1"/>
</dbReference>
<evidence type="ECO:0000313" key="4">
    <source>
        <dbReference type="Proteomes" id="UP000017836"/>
    </source>
</evidence>
<dbReference type="HOGENOM" id="CLU_1867903_0_0_1"/>